<dbReference type="AlphaFoldDB" id="A0A0L0TEC8"/>
<sequence length="126" mass="13679">MLRMLKGDARRHARSAAAPSRHGSAAAFYQAAYAQYLNAVAEELDVHPGWLDAMIDPDENFDELKLHAALRREAAYRAQLESAELGHPVARGPAAHVQSAATKFELAMRGGLGEEEMRRGGGRGGR</sequence>
<dbReference type="EMBL" id="GG745385">
    <property type="protein sequence ID" value="KNE72939.1"/>
    <property type="molecule type" value="Genomic_DNA"/>
</dbReference>
<keyword evidence="2" id="KW-1185">Reference proteome</keyword>
<dbReference type="VEuPathDB" id="FungiDB:AMAG_17171"/>
<name>A0A0L0TEC8_ALLM3</name>
<gene>
    <name evidence="1" type="ORF">AMAG_17171</name>
</gene>
<protein>
    <submittedName>
        <fullName evidence="1">Uncharacterized protein</fullName>
    </submittedName>
</protein>
<reference evidence="1 2" key="1">
    <citation type="submission" date="2009-11" db="EMBL/GenBank/DDBJ databases">
        <title>Annotation of Allomyces macrogynus ATCC 38327.</title>
        <authorList>
            <consortium name="The Broad Institute Genome Sequencing Platform"/>
            <person name="Russ C."/>
            <person name="Cuomo C."/>
            <person name="Burger G."/>
            <person name="Gray M.W."/>
            <person name="Holland P.W.H."/>
            <person name="King N."/>
            <person name="Lang F.B.F."/>
            <person name="Roger A.J."/>
            <person name="Ruiz-Trillo I."/>
            <person name="Young S.K."/>
            <person name="Zeng Q."/>
            <person name="Gargeya S."/>
            <person name="Fitzgerald M."/>
            <person name="Haas B."/>
            <person name="Abouelleil A."/>
            <person name="Alvarado L."/>
            <person name="Arachchi H.M."/>
            <person name="Berlin A."/>
            <person name="Chapman S.B."/>
            <person name="Gearin G."/>
            <person name="Goldberg J."/>
            <person name="Griggs A."/>
            <person name="Gujja S."/>
            <person name="Hansen M."/>
            <person name="Heiman D."/>
            <person name="Howarth C."/>
            <person name="Larimer J."/>
            <person name="Lui A."/>
            <person name="MacDonald P.J.P."/>
            <person name="McCowen C."/>
            <person name="Montmayeur A."/>
            <person name="Murphy C."/>
            <person name="Neiman D."/>
            <person name="Pearson M."/>
            <person name="Priest M."/>
            <person name="Roberts A."/>
            <person name="Saif S."/>
            <person name="Shea T."/>
            <person name="Sisk P."/>
            <person name="Stolte C."/>
            <person name="Sykes S."/>
            <person name="Wortman J."/>
            <person name="Nusbaum C."/>
            <person name="Birren B."/>
        </authorList>
    </citation>
    <scope>NUCLEOTIDE SEQUENCE [LARGE SCALE GENOMIC DNA]</scope>
    <source>
        <strain evidence="1 2">ATCC 38327</strain>
    </source>
</reference>
<accession>A0A0L0TEC8</accession>
<organism evidence="1 2">
    <name type="scientific">Allomyces macrogynus (strain ATCC 38327)</name>
    <name type="common">Allomyces javanicus var. macrogynus</name>
    <dbReference type="NCBI Taxonomy" id="578462"/>
    <lineage>
        <taxon>Eukaryota</taxon>
        <taxon>Fungi</taxon>
        <taxon>Fungi incertae sedis</taxon>
        <taxon>Blastocladiomycota</taxon>
        <taxon>Blastocladiomycetes</taxon>
        <taxon>Blastocladiales</taxon>
        <taxon>Blastocladiaceae</taxon>
        <taxon>Allomyces</taxon>
    </lineage>
</organism>
<evidence type="ECO:0000313" key="1">
    <source>
        <dbReference type="EMBL" id="KNE72939.1"/>
    </source>
</evidence>
<proteinExistence type="predicted"/>
<evidence type="ECO:0000313" key="2">
    <source>
        <dbReference type="Proteomes" id="UP000054350"/>
    </source>
</evidence>
<reference evidence="2" key="2">
    <citation type="submission" date="2009-11" db="EMBL/GenBank/DDBJ databases">
        <title>The Genome Sequence of Allomyces macrogynus strain ATCC 38327.</title>
        <authorList>
            <consortium name="The Broad Institute Genome Sequencing Platform"/>
            <person name="Russ C."/>
            <person name="Cuomo C."/>
            <person name="Shea T."/>
            <person name="Young S.K."/>
            <person name="Zeng Q."/>
            <person name="Koehrsen M."/>
            <person name="Haas B."/>
            <person name="Borodovsky M."/>
            <person name="Guigo R."/>
            <person name="Alvarado L."/>
            <person name="Berlin A."/>
            <person name="Borenstein D."/>
            <person name="Chen Z."/>
            <person name="Engels R."/>
            <person name="Freedman E."/>
            <person name="Gellesch M."/>
            <person name="Goldberg J."/>
            <person name="Griggs A."/>
            <person name="Gujja S."/>
            <person name="Heiman D."/>
            <person name="Hepburn T."/>
            <person name="Howarth C."/>
            <person name="Jen D."/>
            <person name="Larson L."/>
            <person name="Lewis B."/>
            <person name="Mehta T."/>
            <person name="Park D."/>
            <person name="Pearson M."/>
            <person name="Roberts A."/>
            <person name="Saif S."/>
            <person name="Shenoy N."/>
            <person name="Sisk P."/>
            <person name="Stolte C."/>
            <person name="Sykes S."/>
            <person name="Walk T."/>
            <person name="White J."/>
            <person name="Yandava C."/>
            <person name="Burger G."/>
            <person name="Gray M.W."/>
            <person name="Holland P.W.H."/>
            <person name="King N."/>
            <person name="Lang F.B.F."/>
            <person name="Roger A.J."/>
            <person name="Ruiz-Trillo I."/>
            <person name="Lander E."/>
            <person name="Nusbaum C."/>
        </authorList>
    </citation>
    <scope>NUCLEOTIDE SEQUENCE [LARGE SCALE GENOMIC DNA]</scope>
    <source>
        <strain evidence="2">ATCC 38327</strain>
    </source>
</reference>
<dbReference type="OrthoDB" id="10417968at2759"/>
<dbReference type="Proteomes" id="UP000054350">
    <property type="component" value="Unassembled WGS sequence"/>
</dbReference>